<dbReference type="InterPro" id="IPR004358">
    <property type="entry name" value="Sig_transdc_His_kin-like_C"/>
</dbReference>
<dbReference type="SUPFAM" id="SSF47384">
    <property type="entry name" value="Homodimeric domain of signal transducing histidine kinase"/>
    <property type="match status" value="1"/>
</dbReference>
<dbReference type="Gene3D" id="1.10.287.130">
    <property type="match status" value="1"/>
</dbReference>
<dbReference type="Pfam" id="PF02518">
    <property type="entry name" value="HATPase_c"/>
    <property type="match status" value="1"/>
</dbReference>
<dbReference type="PANTHER" id="PTHR43711:SF1">
    <property type="entry name" value="HISTIDINE KINASE 1"/>
    <property type="match status" value="1"/>
</dbReference>
<comment type="catalytic activity">
    <reaction evidence="1">
        <text>ATP + protein L-histidine = ADP + protein N-phospho-L-histidine.</text>
        <dbReference type="EC" id="2.7.13.3"/>
    </reaction>
</comment>
<name>A0A2U3HYG9_9BURK</name>
<dbReference type="SMART" id="SM00387">
    <property type="entry name" value="HATPase_c"/>
    <property type="match status" value="1"/>
</dbReference>
<accession>A0A2U3HYG9</accession>
<protein>
    <recommendedName>
        <fullName evidence="2">histidine kinase</fullName>
        <ecNumber evidence="2">2.7.13.3</ecNumber>
    </recommendedName>
</protein>
<dbReference type="EC" id="2.7.13.3" evidence="2"/>
<dbReference type="InterPro" id="IPR003594">
    <property type="entry name" value="HATPase_dom"/>
</dbReference>
<evidence type="ECO:0000259" key="7">
    <source>
        <dbReference type="PROSITE" id="PS50109"/>
    </source>
</evidence>
<dbReference type="EMBL" id="OGTP01000001">
    <property type="protein sequence ID" value="SPB12836.1"/>
    <property type="molecule type" value="Genomic_DNA"/>
</dbReference>
<dbReference type="InterPro" id="IPR003661">
    <property type="entry name" value="HisK_dim/P_dom"/>
</dbReference>
<dbReference type="Gene3D" id="3.30.565.10">
    <property type="entry name" value="Histidine kinase-like ATPase, C-terminal domain"/>
    <property type="match status" value="1"/>
</dbReference>
<dbReference type="InterPro" id="IPR036097">
    <property type="entry name" value="HisK_dim/P_sf"/>
</dbReference>
<evidence type="ECO:0000256" key="1">
    <source>
        <dbReference type="ARBA" id="ARBA00000085"/>
    </source>
</evidence>
<sequence>MHHRRGHRAYTGEAFAGGIGKRFRLHIRITVRHFSAPWATGNSQMSDTSVGGLKGLVAALRVQQHALTERWMKLVFGDQEVEHSDQLTYRQLADHLPSIFEEICVVLESRNLRDQEGAIERNARQHGQWRWQQGYRVDELVRELDLFRQVLLLAIGEYAGTHENFSREDEEHARLMTDEVVSFVTLASIREAIGERDRKIDEYTGMLERANYELTLRQKLISDLYETRMQIARRVAHDLRNFLNVFSTALQLAARSPAKRDTALGLANRQVADMATLVDEMVEYSKVLGDDSLLTVEPFDLVGLFDELMQACRVSTESKGLKLIGHFDPALGAVTSNRLKVKQVALNLLSNAIKYTSSGEIVLAIAAAPDERWKLRVSDTGVGISVADQERVFEEFERAADDDIPGAGLGLAIVKELSRTLDGELRFQSSKGHGSVFEVTFPMVLVPKPADGK</sequence>
<keyword evidence="3" id="KW-0597">Phosphoprotein</keyword>
<dbReference type="InterPro" id="IPR050736">
    <property type="entry name" value="Sensor_HK_Regulatory"/>
</dbReference>
<keyword evidence="9" id="KW-1185">Reference proteome</keyword>
<dbReference type="GO" id="GO:0000155">
    <property type="term" value="F:phosphorelay sensor kinase activity"/>
    <property type="evidence" value="ECO:0007669"/>
    <property type="project" value="InterPro"/>
</dbReference>
<evidence type="ECO:0000256" key="4">
    <source>
        <dbReference type="ARBA" id="ARBA00022679"/>
    </source>
</evidence>
<dbReference type="AlphaFoldDB" id="A0A2U3HYG9"/>
<dbReference type="InterPro" id="IPR036890">
    <property type="entry name" value="HATPase_C_sf"/>
</dbReference>
<dbReference type="Proteomes" id="UP000238169">
    <property type="component" value="Unassembled WGS sequence"/>
</dbReference>
<dbReference type="PROSITE" id="PS50109">
    <property type="entry name" value="HIS_KIN"/>
    <property type="match status" value="1"/>
</dbReference>
<reference evidence="9" key="1">
    <citation type="submission" date="2018-01" db="EMBL/GenBank/DDBJ databases">
        <authorList>
            <person name="Peeters C."/>
        </authorList>
    </citation>
    <scope>NUCLEOTIDE SEQUENCE [LARGE SCALE GENOMIC DNA]</scope>
</reference>
<proteinExistence type="predicted"/>
<dbReference type="InterPro" id="IPR005467">
    <property type="entry name" value="His_kinase_dom"/>
</dbReference>
<keyword evidence="5 8" id="KW-0418">Kinase</keyword>
<evidence type="ECO:0000256" key="5">
    <source>
        <dbReference type="ARBA" id="ARBA00022777"/>
    </source>
</evidence>
<evidence type="ECO:0000256" key="3">
    <source>
        <dbReference type="ARBA" id="ARBA00022553"/>
    </source>
</evidence>
<dbReference type="CDD" id="cd00082">
    <property type="entry name" value="HisKA"/>
    <property type="match status" value="1"/>
</dbReference>
<evidence type="ECO:0000256" key="6">
    <source>
        <dbReference type="ARBA" id="ARBA00023012"/>
    </source>
</evidence>
<dbReference type="PRINTS" id="PR00344">
    <property type="entry name" value="BCTRLSENSOR"/>
</dbReference>
<gene>
    <name evidence="8" type="ORF">NOV72_00141</name>
</gene>
<keyword evidence="6" id="KW-0902">Two-component regulatory system</keyword>
<dbReference type="PANTHER" id="PTHR43711">
    <property type="entry name" value="TWO-COMPONENT HISTIDINE KINASE"/>
    <property type="match status" value="1"/>
</dbReference>
<dbReference type="SUPFAM" id="SSF55874">
    <property type="entry name" value="ATPase domain of HSP90 chaperone/DNA topoisomerase II/histidine kinase"/>
    <property type="match status" value="1"/>
</dbReference>
<keyword evidence="4" id="KW-0808">Transferase</keyword>
<evidence type="ECO:0000313" key="8">
    <source>
        <dbReference type="EMBL" id="SPB12836.1"/>
    </source>
</evidence>
<organism evidence="8 9">
    <name type="scientific">Caballeronia novacaledonica</name>
    <dbReference type="NCBI Taxonomy" id="1544861"/>
    <lineage>
        <taxon>Bacteria</taxon>
        <taxon>Pseudomonadati</taxon>
        <taxon>Pseudomonadota</taxon>
        <taxon>Betaproteobacteria</taxon>
        <taxon>Burkholderiales</taxon>
        <taxon>Burkholderiaceae</taxon>
        <taxon>Caballeronia</taxon>
    </lineage>
</organism>
<feature type="domain" description="Histidine kinase" evidence="7">
    <location>
        <begin position="234"/>
        <end position="445"/>
    </location>
</feature>
<evidence type="ECO:0000313" key="9">
    <source>
        <dbReference type="Proteomes" id="UP000238169"/>
    </source>
</evidence>
<evidence type="ECO:0000256" key="2">
    <source>
        <dbReference type="ARBA" id="ARBA00012438"/>
    </source>
</evidence>